<dbReference type="Pfam" id="PF21722">
    <property type="entry name" value="Gly_rich_2"/>
    <property type="match status" value="1"/>
</dbReference>
<dbReference type="RefSeq" id="WP_243677235.1">
    <property type="nucleotide sequence ID" value="NZ_LN854557.1"/>
</dbReference>
<evidence type="ECO:0000256" key="3">
    <source>
        <dbReference type="SAM" id="Coils"/>
    </source>
</evidence>
<evidence type="ECO:0000256" key="2">
    <source>
        <dbReference type="ARBA" id="ARBA00022581"/>
    </source>
</evidence>
<keyword evidence="3" id="KW-0175">Coiled coil</keyword>
<dbReference type="PANTHER" id="PTHR35191">
    <property type="entry name" value="PROPHAGE SIDE TAIL FIBER PROTEIN HOMOLOG STFQ-RELATED"/>
    <property type="match status" value="1"/>
</dbReference>
<evidence type="ECO:0000259" key="5">
    <source>
        <dbReference type="Pfam" id="PF21722"/>
    </source>
</evidence>
<evidence type="ECO:0000256" key="4">
    <source>
        <dbReference type="SAM" id="MobiDB-lite"/>
    </source>
</evidence>
<sequence length="386" mass="38947">MVKDIKKIFEQPTFASKGGLKEFNDEQRAKGWESIGKEAPESTQFNVLQNDVERGVKYLYGQIRETIRSTSPNYIPDELKQTDLREAIEGITKAQTAQAIQQAKNDAAAANKNAESRLAKAANLSDISDKRQARENLGLGKLALANDYPEASLGHKGIVQLSSATDSDSETLAATPKAVKAIADTLSSGRLLNIQSFTRSGIYTPTPGTRKIRVKCWGAGGGGAGRSTHGASISGAGGGFVEGFYSLPTNILKVLVGSGGNGVDAGIDAAGGNGGASYITGLSITANGGEGGGVSGNVPKGGTVSYPATGTIIAVNGQNGMGGVNSESGGIGGASFSSTGGMPHISDIGGDNGGFPGGGGAGASFAGEPRSSGAGASGLVIIEEYS</sequence>
<dbReference type="Pfam" id="PF03406">
    <property type="entry name" value="Phage_fiber_2"/>
    <property type="match status" value="1"/>
</dbReference>
<organism evidence="6 7">
    <name type="scientific">Sodalis glossinidius (strain morsitans)</name>
    <dbReference type="NCBI Taxonomy" id="343509"/>
    <lineage>
        <taxon>Bacteria</taxon>
        <taxon>Pseudomonadati</taxon>
        <taxon>Pseudomonadota</taxon>
        <taxon>Gammaproteobacteria</taxon>
        <taxon>Enterobacterales</taxon>
        <taxon>Bruguierivoracaceae</taxon>
        <taxon>Sodalis</taxon>
    </lineage>
</organism>
<evidence type="ECO:0000313" key="7">
    <source>
        <dbReference type="Proteomes" id="UP000245838"/>
    </source>
</evidence>
<dbReference type="PANTHER" id="PTHR35191:SF1">
    <property type="entry name" value="PROPHAGE SIDE TAIL FIBER PROTEIN HOMOLOG STFQ-RELATED"/>
    <property type="match status" value="1"/>
</dbReference>
<protein>
    <submittedName>
        <fullName evidence="6">Phage tail fibre repeat protein</fullName>
    </submittedName>
</protein>
<dbReference type="GO" id="GO:0046718">
    <property type="term" value="P:symbiont entry into host cell"/>
    <property type="evidence" value="ECO:0007669"/>
    <property type="project" value="InterPro"/>
</dbReference>
<dbReference type="Proteomes" id="UP000245838">
    <property type="component" value="Chromosome sggmmb4_Chromosome"/>
</dbReference>
<evidence type="ECO:0000256" key="1">
    <source>
        <dbReference type="ARBA" id="ARBA00004328"/>
    </source>
</evidence>
<dbReference type="InterPro" id="IPR051934">
    <property type="entry name" value="Phage_Tail_Fiber_Structural"/>
</dbReference>
<feature type="domain" description="Glycine-rich" evidence="5">
    <location>
        <begin position="202"/>
        <end position="383"/>
    </location>
</feature>
<keyword evidence="2" id="KW-0945">Host-virus interaction</keyword>
<evidence type="ECO:0000313" key="6">
    <source>
        <dbReference type="EMBL" id="CRL44513.1"/>
    </source>
</evidence>
<dbReference type="InterPro" id="IPR005068">
    <property type="entry name" value="Phage_lambda_Stf-r2"/>
</dbReference>
<feature type="coiled-coil region" evidence="3">
    <location>
        <begin position="93"/>
        <end position="124"/>
    </location>
</feature>
<comment type="subcellular location">
    <subcellularLocation>
        <location evidence="1">Virion</location>
    </subcellularLocation>
</comment>
<dbReference type="AlphaFoldDB" id="A0A193QHA3"/>
<proteinExistence type="predicted"/>
<dbReference type="InterPro" id="IPR049304">
    <property type="entry name" value="Gly_rich_dom"/>
</dbReference>
<feature type="region of interest" description="Disordered" evidence="4">
    <location>
        <begin position="359"/>
        <end position="378"/>
    </location>
</feature>
<gene>
    <name evidence="6" type="ORF">SGGMMB4_01642</name>
</gene>
<name>A0A193QHA3_SODGM</name>
<dbReference type="GO" id="GO:0019062">
    <property type="term" value="P:virion attachment to host cell"/>
    <property type="evidence" value="ECO:0007669"/>
    <property type="project" value="InterPro"/>
</dbReference>
<dbReference type="EMBL" id="LN854557">
    <property type="protein sequence ID" value="CRL44513.1"/>
    <property type="molecule type" value="Genomic_DNA"/>
</dbReference>
<reference evidence="6 7" key="1">
    <citation type="submission" date="2015-05" db="EMBL/GenBank/DDBJ databases">
        <authorList>
            <person name="Goodhead I."/>
        </authorList>
    </citation>
    <scope>NUCLEOTIDE SEQUENCE [LARGE SCALE GENOMIC DNA]</scope>
    <source>
        <strain evidence="7">morsitans</strain>
    </source>
</reference>
<accession>A0A193QHA3</accession>